<gene>
    <name evidence="1" type="primary">uxaE</name>
    <name evidence="2" type="ORF">R0G89_04145</name>
</gene>
<dbReference type="KEGG" id="paci:A4V11_06460"/>
<protein>
    <recommendedName>
        <fullName evidence="1">Tagaturonate/fructuronate epimerase</fullName>
        <shortName evidence="1">D-TagA/D-FruA epimerase</shortName>
        <ecNumber evidence="1">5.1.2.7</ecNumber>
    </recommendedName>
</protein>
<feature type="binding site" evidence="1">
    <location>
        <position position="322"/>
    </location>
    <ligand>
        <name>a divalent metal cation</name>
        <dbReference type="ChEBI" id="CHEBI:60240"/>
    </ligand>
</feature>
<feature type="binding site" evidence="1">
    <location>
        <position position="173"/>
    </location>
    <ligand>
        <name>a divalent metal cation</name>
        <dbReference type="ChEBI" id="CHEBI:60240"/>
    </ligand>
</feature>
<feature type="active site" description="Proton acceptor" evidence="1">
    <location>
        <position position="172"/>
    </location>
</feature>
<comment type="function">
    <text evidence="1">Catalyzes the epimerization of D-tagaturonate (D-TagA) to D-fructuronate (D-FruA).</text>
</comment>
<comment type="cofactor">
    <cofactor evidence="1">
        <name>a divalent metal cation</name>
        <dbReference type="ChEBI" id="CHEBI:60240"/>
    </cofactor>
</comment>
<keyword evidence="1" id="KW-0479">Metal-binding</keyword>
<dbReference type="GO" id="GO:0016856">
    <property type="term" value="F:racemase and epimerase activity, acting on hydroxy acids and derivatives"/>
    <property type="evidence" value="ECO:0007669"/>
    <property type="project" value="UniProtKB-UniRule"/>
</dbReference>
<comment type="similarity">
    <text evidence="1">Belongs to the UxaE family.</text>
</comment>
<dbReference type="RefSeq" id="WP_008841520.1">
    <property type="nucleotide sequence ID" value="NZ_CP015206.1"/>
</dbReference>
<dbReference type="Pfam" id="PF16257">
    <property type="entry name" value="UxaE"/>
    <property type="match status" value="1"/>
</dbReference>
<dbReference type="InterPro" id="IPR032586">
    <property type="entry name" value="UxaE"/>
</dbReference>
<dbReference type="Proteomes" id="UP001280897">
    <property type="component" value="Unassembled WGS sequence"/>
</dbReference>
<dbReference type="AlphaFoldDB" id="A0AAP3U2A4"/>
<proteinExistence type="inferred from homology"/>
<comment type="catalytic activity">
    <reaction evidence="1">
        <text>keto-D-tagaturonate = keto-D-fructuronate</text>
        <dbReference type="Rhea" id="RHEA:51656"/>
        <dbReference type="ChEBI" id="CHEBI:17886"/>
        <dbReference type="ChEBI" id="CHEBI:59881"/>
        <dbReference type="EC" id="5.1.2.7"/>
    </reaction>
</comment>
<comment type="caution">
    <text evidence="2">The sequence shown here is derived from an EMBL/GenBank/DDBJ whole genome shotgun (WGS) entry which is preliminary data.</text>
</comment>
<reference evidence="2" key="1">
    <citation type="journal article" date="2023" name="PeerJ">
        <title>Selection and evaluation of lactic acid bacteria from chicken feces in Thailand as potential probiotics.</title>
        <authorList>
            <person name="Khurajog B."/>
            <person name="Disastra Y."/>
            <person name="Lawwyne L.D."/>
            <person name="Sirichokchatchawan W."/>
            <person name="Niyomtham W."/>
            <person name="Yindee J."/>
            <person name="Hampson D.J."/>
            <person name="Prapasarakul N."/>
        </authorList>
    </citation>
    <scope>NUCLEOTIDE SEQUENCE</scope>
    <source>
        <strain evidence="2">BF9</strain>
    </source>
</reference>
<dbReference type="HAMAP" id="MF_02243">
    <property type="entry name" value="UxaE"/>
    <property type="match status" value="1"/>
</dbReference>
<name>A0AAP3U2A4_PEDAC</name>
<reference evidence="2" key="2">
    <citation type="submission" date="2023-10" db="EMBL/GenBank/DDBJ databases">
        <authorList>
            <person name="Khurajog B."/>
        </authorList>
    </citation>
    <scope>NUCLEOTIDE SEQUENCE</scope>
    <source>
        <strain evidence="2">BF9</strain>
    </source>
</reference>
<dbReference type="GeneID" id="57366805"/>
<keyword evidence="1" id="KW-0413">Isomerase</keyword>
<evidence type="ECO:0000313" key="3">
    <source>
        <dbReference type="Proteomes" id="UP001280897"/>
    </source>
</evidence>
<evidence type="ECO:0000256" key="1">
    <source>
        <dbReference type="HAMAP-Rule" id="MF_02243"/>
    </source>
</evidence>
<sequence>MALENLLLDVKKLIENPDADVDEGIYRPSVQIDRRNVYFIYREGIKKSLVVYEDARNARDFQADETLVDDDYVLLKGPLNFFNNQALAKRFAWIKPSSRHGHKYTLGLGDRLGIASNAHLKLLKGRGIFPVLAQQSIRELLLSNRTFTDVIEAASWSVFEEGYRDGWGADGDHVKNAYEIDYAVRSGATMITLDLTEKTHTEYLAYSDEDLDAKYNELAPEIREKFEKKYLNHRFELGNGDVVEFSPRDLKEAVLAFNEGVLFAEWVNEKFVKPYALDFEVSVDETPVSTTPAQHYFFANELADAGITPETLAPRFYGEFQKAIDYIGDLDRFEKDFGEHEAIAEKFGYKLSVHSGSDKLSAYPVIARLANQHGWHVKTAGTNWLEALRVVAHEDPQFMLELYKFSYDNLDDVKDFYVFNAQTDGKAPKPEDLTEKDVNMLLVDDDARQVLHTMYGSILGYTENYQYVYRDRLFDILLHHADEYDKYLSLHMAEHVDLLQGIETTKQAVLDKYEPQD</sequence>
<evidence type="ECO:0000313" key="2">
    <source>
        <dbReference type="EMBL" id="MDV2620922.1"/>
    </source>
</evidence>
<feature type="active site" description="Proton donor" evidence="1">
    <location>
        <position position="280"/>
    </location>
</feature>
<organism evidence="2 3">
    <name type="scientific">Pediococcus acidilactici</name>
    <dbReference type="NCBI Taxonomy" id="1254"/>
    <lineage>
        <taxon>Bacteria</taxon>
        <taxon>Bacillati</taxon>
        <taxon>Bacillota</taxon>
        <taxon>Bacilli</taxon>
        <taxon>Lactobacillales</taxon>
        <taxon>Lactobacillaceae</taxon>
        <taxon>Pediococcus</taxon>
        <taxon>Pediococcus acidilactici group</taxon>
    </lineage>
</organism>
<accession>A0AAP3U2A4</accession>
<dbReference type="GO" id="GO:0046872">
    <property type="term" value="F:metal ion binding"/>
    <property type="evidence" value="ECO:0007669"/>
    <property type="project" value="UniProtKB-UniRule"/>
</dbReference>
<dbReference type="EC" id="5.1.2.7" evidence="1"/>
<feature type="binding site" evidence="1">
    <location>
        <position position="354"/>
    </location>
    <ligand>
        <name>a divalent metal cation</name>
        <dbReference type="ChEBI" id="CHEBI:60240"/>
    </ligand>
</feature>
<dbReference type="EMBL" id="JAWJAV010000002">
    <property type="protein sequence ID" value="MDV2620922.1"/>
    <property type="molecule type" value="Genomic_DNA"/>
</dbReference>